<dbReference type="AlphaFoldDB" id="A0A6C0FX67"/>
<dbReference type="KEGG" id="plyc:GXP70_12295"/>
<dbReference type="RefSeq" id="WP_162357025.1">
    <property type="nucleotide sequence ID" value="NZ_CP048209.1"/>
</dbReference>
<dbReference type="Proteomes" id="UP000476064">
    <property type="component" value="Chromosome"/>
</dbReference>
<proteinExistence type="predicted"/>
<evidence type="ECO:0000313" key="1">
    <source>
        <dbReference type="EMBL" id="QHT60642.1"/>
    </source>
</evidence>
<accession>A0A6C0FX67</accession>
<keyword evidence="2" id="KW-1185">Reference proteome</keyword>
<evidence type="ECO:0000313" key="2">
    <source>
        <dbReference type="Proteomes" id="UP000476064"/>
    </source>
</evidence>
<organism evidence="1 2">
    <name type="scientific">Paenibacillus lycopersici</name>
    <dbReference type="NCBI Taxonomy" id="2704462"/>
    <lineage>
        <taxon>Bacteria</taxon>
        <taxon>Bacillati</taxon>
        <taxon>Bacillota</taxon>
        <taxon>Bacilli</taxon>
        <taxon>Bacillales</taxon>
        <taxon>Paenibacillaceae</taxon>
        <taxon>Paenibacillus</taxon>
    </lineage>
</organism>
<dbReference type="EMBL" id="CP048209">
    <property type="protein sequence ID" value="QHT60642.1"/>
    <property type="molecule type" value="Genomic_DNA"/>
</dbReference>
<reference evidence="1 2" key="1">
    <citation type="submission" date="2020-01" db="EMBL/GenBank/DDBJ databases">
        <title>Paenibacillus sp. nov., isolated from tomato rhizosphere.</title>
        <authorList>
            <person name="Weon H.-Y."/>
            <person name="Lee S.A."/>
        </authorList>
    </citation>
    <scope>NUCLEOTIDE SEQUENCE [LARGE SCALE GENOMIC DNA]</scope>
    <source>
        <strain evidence="1 2">12200R-189</strain>
    </source>
</reference>
<gene>
    <name evidence="1" type="ORF">GXP70_12295</name>
</gene>
<protein>
    <submittedName>
        <fullName evidence="1">Uncharacterized protein</fullName>
    </submittedName>
</protein>
<name>A0A6C0FX67_9BACL</name>
<sequence length="67" mass="7524">MLSKCEPEHRFAGAFDPDKYRIHESDDAYRKCECGSPLTRTAYSFEGRDHCLGCALDAAGIEKKVLL</sequence>